<evidence type="ECO:0000313" key="1">
    <source>
        <dbReference type="EMBL" id="KAK5863931.1"/>
    </source>
</evidence>
<proteinExistence type="predicted"/>
<organism evidence="1 2">
    <name type="scientific">Eleginops maclovinus</name>
    <name type="common">Patagonian blennie</name>
    <name type="synonym">Eleginus maclovinus</name>
    <dbReference type="NCBI Taxonomy" id="56733"/>
    <lineage>
        <taxon>Eukaryota</taxon>
        <taxon>Metazoa</taxon>
        <taxon>Chordata</taxon>
        <taxon>Craniata</taxon>
        <taxon>Vertebrata</taxon>
        <taxon>Euteleostomi</taxon>
        <taxon>Actinopterygii</taxon>
        <taxon>Neopterygii</taxon>
        <taxon>Teleostei</taxon>
        <taxon>Neoteleostei</taxon>
        <taxon>Acanthomorphata</taxon>
        <taxon>Eupercaria</taxon>
        <taxon>Perciformes</taxon>
        <taxon>Notothenioidei</taxon>
        <taxon>Eleginopidae</taxon>
        <taxon>Eleginops</taxon>
    </lineage>
</organism>
<gene>
    <name evidence="1" type="ORF">PBY51_000915</name>
</gene>
<reference evidence="1 2" key="2">
    <citation type="journal article" date="2023" name="Mol. Biol. Evol.">
        <title>Genomics of Secondarily Temperate Adaptation in the Only Non-Antarctic Icefish.</title>
        <authorList>
            <person name="Rivera-Colon A.G."/>
            <person name="Rayamajhi N."/>
            <person name="Minhas B.F."/>
            <person name="Madrigal G."/>
            <person name="Bilyk K.T."/>
            <person name="Yoon V."/>
            <person name="Hune M."/>
            <person name="Gregory S."/>
            <person name="Cheng C.H.C."/>
            <person name="Catchen J.M."/>
        </authorList>
    </citation>
    <scope>NUCLEOTIDE SEQUENCE [LARGE SCALE GENOMIC DNA]</scope>
    <source>
        <strain evidence="1">JMC-PN-2008</strain>
    </source>
</reference>
<dbReference type="Proteomes" id="UP001346869">
    <property type="component" value="Unassembled WGS sequence"/>
</dbReference>
<sequence>MPCTETDPRPVVKVSEFKQAPPSGSCSTDSYKQDLRKCCAVLPCMARRQPSLKNMSPCAARITHSLAAIPAPLPWQALPQNITATTAS</sequence>
<accession>A0AAN7XN89</accession>
<reference evidence="1 2" key="1">
    <citation type="journal article" date="2023" name="Genes (Basel)">
        <title>Chromosome-Level Genome Assembly and Circadian Gene Repertoire of the Patagonia Blennie Eleginops maclovinus-The Closest Ancestral Proxy of Antarctic Cryonotothenioids.</title>
        <authorList>
            <person name="Cheng C.C."/>
            <person name="Rivera-Colon A.G."/>
            <person name="Minhas B.F."/>
            <person name="Wilson L."/>
            <person name="Rayamajhi N."/>
            <person name="Vargas-Chacoff L."/>
            <person name="Catchen J.M."/>
        </authorList>
    </citation>
    <scope>NUCLEOTIDE SEQUENCE [LARGE SCALE GENOMIC DNA]</scope>
    <source>
        <strain evidence="1">JMC-PN-2008</strain>
    </source>
</reference>
<dbReference type="AlphaFoldDB" id="A0AAN7XN89"/>
<keyword evidence="2" id="KW-1185">Reference proteome</keyword>
<evidence type="ECO:0000313" key="2">
    <source>
        <dbReference type="Proteomes" id="UP001346869"/>
    </source>
</evidence>
<name>A0AAN7XN89_ELEMC</name>
<protein>
    <submittedName>
        <fullName evidence="1">Uncharacterized protein</fullName>
    </submittedName>
</protein>
<comment type="caution">
    <text evidence="1">The sequence shown here is derived from an EMBL/GenBank/DDBJ whole genome shotgun (WGS) entry which is preliminary data.</text>
</comment>
<dbReference type="EMBL" id="JAUZQC010000011">
    <property type="protein sequence ID" value="KAK5863931.1"/>
    <property type="molecule type" value="Genomic_DNA"/>
</dbReference>